<name>A0A1X2LWG8_9MYCO</name>
<evidence type="ECO:0000256" key="1">
    <source>
        <dbReference type="SAM" id="MobiDB-lite"/>
    </source>
</evidence>
<keyword evidence="4" id="KW-1185">Reference proteome</keyword>
<accession>A0A1X2LWG8</accession>
<dbReference type="EMBL" id="NCXP01000007">
    <property type="protein sequence ID" value="OSC41499.1"/>
    <property type="molecule type" value="Genomic_DNA"/>
</dbReference>
<feature type="region of interest" description="Disordered" evidence="1">
    <location>
        <begin position="90"/>
        <end position="116"/>
    </location>
</feature>
<evidence type="ECO:0000256" key="2">
    <source>
        <dbReference type="SAM" id="SignalP"/>
    </source>
</evidence>
<feature type="signal peptide" evidence="2">
    <location>
        <begin position="1"/>
        <end position="30"/>
    </location>
</feature>
<dbReference type="RefSeq" id="WP_085324674.1">
    <property type="nucleotide sequence ID" value="NZ_NCXP01000007.1"/>
</dbReference>
<evidence type="ECO:0000313" key="3">
    <source>
        <dbReference type="EMBL" id="OSC41499.1"/>
    </source>
</evidence>
<proteinExistence type="predicted"/>
<keyword evidence="2" id="KW-0732">Signal</keyword>
<gene>
    <name evidence="3" type="ORF">B8W66_09020</name>
</gene>
<dbReference type="AlphaFoldDB" id="A0A1X2LWG8"/>
<reference evidence="3 4" key="1">
    <citation type="submission" date="2017-04" db="EMBL/GenBank/DDBJ databases">
        <title>The new phylogeny of genus Mycobacterium.</title>
        <authorList>
            <person name="Tortoli E."/>
            <person name="Trovato A."/>
            <person name="Cirillo D.M."/>
        </authorList>
    </citation>
    <scope>NUCLEOTIDE SEQUENCE [LARGE SCALE GENOMIC DNA]</scope>
    <source>
        <strain evidence="3 4">TBL 1200985</strain>
    </source>
</reference>
<protein>
    <submittedName>
        <fullName evidence="3">Uncharacterized protein</fullName>
    </submittedName>
</protein>
<feature type="chain" id="PRO_5038332019" evidence="2">
    <location>
        <begin position="31"/>
        <end position="116"/>
    </location>
</feature>
<organism evidence="3 4">
    <name type="scientific">Mycobacterium decipiens</name>
    <dbReference type="NCBI Taxonomy" id="1430326"/>
    <lineage>
        <taxon>Bacteria</taxon>
        <taxon>Bacillati</taxon>
        <taxon>Actinomycetota</taxon>
        <taxon>Actinomycetes</taxon>
        <taxon>Mycobacteriales</taxon>
        <taxon>Mycobacteriaceae</taxon>
        <taxon>Mycobacterium</taxon>
    </lineage>
</organism>
<comment type="caution">
    <text evidence="3">The sequence shown here is derived from an EMBL/GenBank/DDBJ whole genome shotgun (WGS) entry which is preliminary data.</text>
</comment>
<evidence type="ECO:0000313" key="4">
    <source>
        <dbReference type="Proteomes" id="UP000193247"/>
    </source>
</evidence>
<sequence length="116" mass="12037">MFHSKTARLNNLTRVSVAGALIALPLVAFAPIASARIPADPDAGPEIMFAENGVDPNGFPIALDAPGNAQGNDLALQQEPNELGLEQLIPGQGVENSPGPIIMEYSPEPTQPDAAN</sequence>
<dbReference type="Proteomes" id="UP000193247">
    <property type="component" value="Unassembled WGS sequence"/>
</dbReference>